<evidence type="ECO:0000313" key="4">
    <source>
        <dbReference type="Proteomes" id="UP001063166"/>
    </source>
</evidence>
<sequence length="206" mass="22028">MSDDAPSTRKRTTSGSSTATANNLPPPRTSKGLKSVSAPLTHTRLNRLIYLLAFLTTLLVAYYSYRVVQYKSEVGGWWNLALGRPPPLQTEEGGNGFSRGKGRPRKEKAKGEEESVEDRINALARALGMPSKELASAIAVAVRDYVPPASLSSVAARETGPAVQAMVRGVTYEPVKVEGTATESQTQGMFGSVVSGMENLVGMDEP</sequence>
<evidence type="ECO:0000313" key="3">
    <source>
        <dbReference type="EMBL" id="GLB43014.1"/>
    </source>
</evidence>
<keyword evidence="2" id="KW-1133">Transmembrane helix</keyword>
<accession>A0A9P3UPP7</accession>
<dbReference type="EMBL" id="BRPK01000012">
    <property type="protein sequence ID" value="GLB43014.1"/>
    <property type="molecule type" value="Genomic_DNA"/>
</dbReference>
<comment type="caution">
    <text evidence="3">The sequence shown here is derived from an EMBL/GenBank/DDBJ whole genome shotgun (WGS) entry which is preliminary data.</text>
</comment>
<feature type="transmembrane region" description="Helical" evidence="2">
    <location>
        <begin position="48"/>
        <end position="65"/>
    </location>
</feature>
<gene>
    <name evidence="3" type="ORF">LshimejAT787_1204630</name>
</gene>
<proteinExistence type="predicted"/>
<protein>
    <submittedName>
        <fullName evidence="3">Uncharacterized protein</fullName>
    </submittedName>
</protein>
<reference evidence="3" key="1">
    <citation type="submission" date="2022-07" db="EMBL/GenBank/DDBJ databases">
        <title>The genome of Lyophyllum shimeji provides insight into the initial evolution of ectomycorrhizal fungal genome.</title>
        <authorList>
            <person name="Kobayashi Y."/>
            <person name="Shibata T."/>
            <person name="Hirakawa H."/>
            <person name="Shigenobu S."/>
            <person name="Nishiyama T."/>
            <person name="Yamada A."/>
            <person name="Hasebe M."/>
            <person name="Kawaguchi M."/>
        </authorList>
    </citation>
    <scope>NUCLEOTIDE SEQUENCE</scope>
    <source>
        <strain evidence="3">AT787</strain>
    </source>
</reference>
<keyword evidence="4" id="KW-1185">Reference proteome</keyword>
<evidence type="ECO:0000256" key="2">
    <source>
        <dbReference type="SAM" id="Phobius"/>
    </source>
</evidence>
<keyword evidence="2" id="KW-0812">Transmembrane</keyword>
<feature type="region of interest" description="Disordered" evidence="1">
    <location>
        <begin position="84"/>
        <end position="116"/>
    </location>
</feature>
<dbReference type="AlphaFoldDB" id="A0A9P3UPP7"/>
<name>A0A9P3UPP7_LYOSH</name>
<keyword evidence="2" id="KW-0472">Membrane</keyword>
<dbReference type="Proteomes" id="UP001063166">
    <property type="component" value="Unassembled WGS sequence"/>
</dbReference>
<evidence type="ECO:0000256" key="1">
    <source>
        <dbReference type="SAM" id="MobiDB-lite"/>
    </source>
</evidence>
<feature type="region of interest" description="Disordered" evidence="1">
    <location>
        <begin position="1"/>
        <end position="35"/>
    </location>
</feature>
<dbReference type="OrthoDB" id="3199651at2759"/>
<organism evidence="3 4">
    <name type="scientific">Lyophyllum shimeji</name>
    <name type="common">Hon-shimeji</name>
    <name type="synonym">Tricholoma shimeji</name>
    <dbReference type="NCBI Taxonomy" id="47721"/>
    <lineage>
        <taxon>Eukaryota</taxon>
        <taxon>Fungi</taxon>
        <taxon>Dikarya</taxon>
        <taxon>Basidiomycota</taxon>
        <taxon>Agaricomycotina</taxon>
        <taxon>Agaricomycetes</taxon>
        <taxon>Agaricomycetidae</taxon>
        <taxon>Agaricales</taxon>
        <taxon>Tricholomatineae</taxon>
        <taxon>Lyophyllaceae</taxon>
        <taxon>Lyophyllum</taxon>
    </lineage>
</organism>